<evidence type="ECO:0000256" key="4">
    <source>
        <dbReference type="SAM" id="MobiDB-lite"/>
    </source>
</evidence>
<dbReference type="EMBL" id="VMRY01000048">
    <property type="protein sequence ID" value="TVT53848.1"/>
    <property type="molecule type" value="Genomic_DNA"/>
</dbReference>
<feature type="region of interest" description="Disordered" evidence="4">
    <location>
        <begin position="1"/>
        <end position="25"/>
    </location>
</feature>
<name>A0A558CYK4_9GAMM</name>
<dbReference type="AlphaFoldDB" id="A0A558CYK4"/>
<dbReference type="Pfam" id="PF00990">
    <property type="entry name" value="GGDEF"/>
    <property type="match status" value="1"/>
</dbReference>
<dbReference type="GO" id="GO:0052621">
    <property type="term" value="F:diguanylate cyclase activity"/>
    <property type="evidence" value="ECO:0007669"/>
    <property type="project" value="UniProtKB-EC"/>
</dbReference>
<dbReference type="GO" id="GO:1902201">
    <property type="term" value="P:negative regulation of bacterial-type flagellum-dependent cell motility"/>
    <property type="evidence" value="ECO:0007669"/>
    <property type="project" value="TreeGrafter"/>
</dbReference>
<dbReference type="PANTHER" id="PTHR45138">
    <property type="entry name" value="REGULATORY COMPONENTS OF SENSORY TRANSDUCTION SYSTEM"/>
    <property type="match status" value="1"/>
</dbReference>
<reference evidence="6 7" key="1">
    <citation type="submission" date="2019-07" db="EMBL/GenBank/DDBJ databases">
        <title>The pathways for chlorine oxyanion respiration interact through the shared metabolite chlorate.</title>
        <authorList>
            <person name="Barnum T.P."/>
            <person name="Cheng Y."/>
            <person name="Hill K.A."/>
            <person name="Lucas L.N."/>
            <person name="Carlson H.K."/>
            <person name="Coates J.D."/>
        </authorList>
    </citation>
    <scope>NUCLEOTIDE SEQUENCE [LARGE SCALE GENOMIC DNA]</scope>
    <source>
        <strain evidence="6">BK-3</strain>
    </source>
</reference>
<dbReference type="SMART" id="SM00267">
    <property type="entry name" value="GGDEF"/>
    <property type="match status" value="1"/>
</dbReference>
<dbReference type="PANTHER" id="PTHR45138:SF9">
    <property type="entry name" value="DIGUANYLATE CYCLASE DGCM-RELATED"/>
    <property type="match status" value="1"/>
</dbReference>
<dbReference type="GO" id="GO:0043709">
    <property type="term" value="P:cell adhesion involved in single-species biofilm formation"/>
    <property type="evidence" value="ECO:0007669"/>
    <property type="project" value="TreeGrafter"/>
</dbReference>
<dbReference type="PROSITE" id="PS50887">
    <property type="entry name" value="GGDEF"/>
    <property type="match status" value="1"/>
</dbReference>
<dbReference type="InterPro" id="IPR029787">
    <property type="entry name" value="Nucleotide_cyclase"/>
</dbReference>
<evidence type="ECO:0000259" key="5">
    <source>
        <dbReference type="PROSITE" id="PS50887"/>
    </source>
</evidence>
<comment type="caution">
    <text evidence="6">The sequence shown here is derived from an EMBL/GenBank/DDBJ whole genome shotgun (WGS) entry which is preliminary data.</text>
</comment>
<comment type="catalytic activity">
    <reaction evidence="3">
        <text>2 GTP = 3',3'-c-di-GMP + 2 diphosphate</text>
        <dbReference type="Rhea" id="RHEA:24898"/>
        <dbReference type="ChEBI" id="CHEBI:33019"/>
        <dbReference type="ChEBI" id="CHEBI:37565"/>
        <dbReference type="ChEBI" id="CHEBI:58805"/>
        <dbReference type="EC" id="2.7.7.65"/>
    </reaction>
</comment>
<evidence type="ECO:0000313" key="7">
    <source>
        <dbReference type="Proteomes" id="UP000317355"/>
    </source>
</evidence>
<evidence type="ECO:0000256" key="1">
    <source>
        <dbReference type="ARBA" id="ARBA00001946"/>
    </source>
</evidence>
<dbReference type="Proteomes" id="UP000317355">
    <property type="component" value="Unassembled WGS sequence"/>
</dbReference>
<dbReference type="InterPro" id="IPR043128">
    <property type="entry name" value="Rev_trsase/Diguanyl_cyclase"/>
</dbReference>
<dbReference type="NCBIfam" id="TIGR00254">
    <property type="entry name" value="GGDEF"/>
    <property type="match status" value="1"/>
</dbReference>
<organism evidence="6 7">
    <name type="scientific">Sedimenticola thiotaurini</name>
    <dbReference type="NCBI Taxonomy" id="1543721"/>
    <lineage>
        <taxon>Bacteria</taxon>
        <taxon>Pseudomonadati</taxon>
        <taxon>Pseudomonadota</taxon>
        <taxon>Gammaproteobacteria</taxon>
        <taxon>Chromatiales</taxon>
        <taxon>Sedimenticolaceae</taxon>
        <taxon>Sedimenticola</taxon>
    </lineage>
</organism>
<dbReference type="GO" id="GO:0005886">
    <property type="term" value="C:plasma membrane"/>
    <property type="evidence" value="ECO:0007669"/>
    <property type="project" value="TreeGrafter"/>
</dbReference>
<proteinExistence type="predicted"/>
<dbReference type="SUPFAM" id="SSF55073">
    <property type="entry name" value="Nucleotide cyclase"/>
    <property type="match status" value="1"/>
</dbReference>
<dbReference type="Gene3D" id="3.30.70.270">
    <property type="match status" value="1"/>
</dbReference>
<evidence type="ECO:0000256" key="3">
    <source>
        <dbReference type="ARBA" id="ARBA00034247"/>
    </source>
</evidence>
<evidence type="ECO:0000313" key="6">
    <source>
        <dbReference type="EMBL" id="TVT53848.1"/>
    </source>
</evidence>
<dbReference type="InterPro" id="IPR050469">
    <property type="entry name" value="Diguanylate_Cyclase"/>
</dbReference>
<dbReference type="EC" id="2.7.7.65" evidence="2"/>
<gene>
    <name evidence="6" type="ORF">FHK82_11265</name>
</gene>
<dbReference type="InterPro" id="IPR000160">
    <property type="entry name" value="GGDEF_dom"/>
</dbReference>
<protein>
    <recommendedName>
        <fullName evidence="2">diguanylate cyclase</fullName>
        <ecNumber evidence="2">2.7.7.65</ecNumber>
    </recommendedName>
</protein>
<sequence>MTNQFQHVSENLKRVTPHPAHPDNNKETHYRFASKVLALSGILQSTLEINELLALFAKEIRQFIKYDGLTYRFPSLKIDIKLGDQPVHNCAYELVVAGDHLGDLNFFRNYPFEDSELEMIENLLAGLLYPLRNTLLYQRAVESATIDPLTGVRNRAAMDSSMKREIGLAQRHNTPLSVILMDIDHFKNINDEHGHLYGDQALKAAAQCAEQSIRESDMIFRYGGEEFLILLTGTDLDGAELLAERMRMNVENLLPITEKGIRMTVSLGVTKLTPKDDTDSLFQRIDAALYRAKDEGRNRVVIDRPAN</sequence>
<comment type="cofactor">
    <cofactor evidence="1">
        <name>Mg(2+)</name>
        <dbReference type="ChEBI" id="CHEBI:18420"/>
    </cofactor>
</comment>
<dbReference type="STRING" id="1543721.AAY24_04630"/>
<dbReference type="FunFam" id="3.30.70.270:FF:000001">
    <property type="entry name" value="Diguanylate cyclase domain protein"/>
    <property type="match status" value="1"/>
</dbReference>
<feature type="domain" description="GGDEF" evidence="5">
    <location>
        <begin position="174"/>
        <end position="305"/>
    </location>
</feature>
<evidence type="ECO:0000256" key="2">
    <source>
        <dbReference type="ARBA" id="ARBA00012528"/>
    </source>
</evidence>
<dbReference type="CDD" id="cd01949">
    <property type="entry name" value="GGDEF"/>
    <property type="match status" value="1"/>
</dbReference>
<accession>A0A558CYK4</accession>